<keyword evidence="2" id="KW-1185">Reference proteome</keyword>
<dbReference type="Proteomes" id="UP001162131">
    <property type="component" value="Unassembled WGS sequence"/>
</dbReference>
<evidence type="ECO:0000313" key="2">
    <source>
        <dbReference type="Proteomes" id="UP001162131"/>
    </source>
</evidence>
<dbReference type="EMBL" id="CAJZBQ010000014">
    <property type="protein sequence ID" value="CAG9315842.1"/>
    <property type="molecule type" value="Genomic_DNA"/>
</dbReference>
<sequence length="172" mass="19404">MSYPSPYELEAESLITLAFESEKVARIEEINSHKLSPSGSFNISSWTNQQAPIDMRITIRLKDSPSPPIIEEFHYTQSVFNYKPSIDAEKLISPSTSNNVGITKDISNEKVTQIRHITPTPKKAVEKIKLNTIRIENNCSAPRKSNALPTSYAVNHVLHRKMKSDAERVKVI</sequence>
<accession>A0AAU9IN26</accession>
<proteinExistence type="predicted"/>
<organism evidence="1 2">
    <name type="scientific">Blepharisma stoltei</name>
    <dbReference type="NCBI Taxonomy" id="1481888"/>
    <lineage>
        <taxon>Eukaryota</taxon>
        <taxon>Sar</taxon>
        <taxon>Alveolata</taxon>
        <taxon>Ciliophora</taxon>
        <taxon>Postciliodesmatophora</taxon>
        <taxon>Heterotrichea</taxon>
        <taxon>Heterotrichida</taxon>
        <taxon>Blepharismidae</taxon>
        <taxon>Blepharisma</taxon>
    </lineage>
</organism>
<gene>
    <name evidence="1" type="ORF">BSTOLATCC_MIC14587</name>
</gene>
<dbReference type="AlphaFoldDB" id="A0AAU9IN26"/>
<evidence type="ECO:0000313" key="1">
    <source>
        <dbReference type="EMBL" id="CAG9315842.1"/>
    </source>
</evidence>
<protein>
    <submittedName>
        <fullName evidence="1">Uncharacterized protein</fullName>
    </submittedName>
</protein>
<comment type="caution">
    <text evidence="1">The sequence shown here is derived from an EMBL/GenBank/DDBJ whole genome shotgun (WGS) entry which is preliminary data.</text>
</comment>
<reference evidence="1" key="1">
    <citation type="submission" date="2021-09" db="EMBL/GenBank/DDBJ databases">
        <authorList>
            <consortium name="AG Swart"/>
            <person name="Singh M."/>
            <person name="Singh A."/>
            <person name="Seah K."/>
            <person name="Emmerich C."/>
        </authorList>
    </citation>
    <scope>NUCLEOTIDE SEQUENCE</scope>
    <source>
        <strain evidence="1">ATCC30299</strain>
    </source>
</reference>
<name>A0AAU9IN26_9CILI</name>